<evidence type="ECO:0000256" key="7">
    <source>
        <dbReference type="ARBA" id="ARBA00022729"/>
    </source>
</evidence>
<comment type="caution">
    <text evidence="20">Lacks conserved residue(s) required for the propagation of feature annotation.</text>
</comment>
<evidence type="ECO:0000256" key="3">
    <source>
        <dbReference type="ARBA" id="ARBA00022527"/>
    </source>
</evidence>
<keyword evidence="13 21" id="KW-0472">Membrane</keyword>
<dbReference type="InterPro" id="IPR003609">
    <property type="entry name" value="Pan_app"/>
</dbReference>
<comment type="catalytic activity">
    <reaction evidence="17 19">
        <text>L-threonyl-[protein] + ATP = O-phospho-L-threonyl-[protein] + ADP + H(+)</text>
        <dbReference type="Rhea" id="RHEA:46608"/>
        <dbReference type="Rhea" id="RHEA-COMP:11060"/>
        <dbReference type="Rhea" id="RHEA-COMP:11605"/>
        <dbReference type="ChEBI" id="CHEBI:15378"/>
        <dbReference type="ChEBI" id="CHEBI:30013"/>
        <dbReference type="ChEBI" id="CHEBI:30616"/>
        <dbReference type="ChEBI" id="CHEBI:61977"/>
        <dbReference type="ChEBI" id="CHEBI:456216"/>
        <dbReference type="EC" id="2.7.11.1"/>
    </reaction>
</comment>
<dbReference type="Pfam" id="PF00954">
    <property type="entry name" value="S_locus_glycop"/>
    <property type="match status" value="1"/>
</dbReference>
<dbReference type="PROSITE" id="PS50011">
    <property type="entry name" value="PROTEIN_KINASE_DOM"/>
    <property type="match status" value="1"/>
</dbReference>
<evidence type="ECO:0000256" key="13">
    <source>
        <dbReference type="ARBA" id="ARBA00023136"/>
    </source>
</evidence>
<dbReference type="Pfam" id="PF07714">
    <property type="entry name" value="PK_Tyr_Ser-Thr"/>
    <property type="match status" value="1"/>
</dbReference>
<evidence type="ECO:0000256" key="10">
    <source>
        <dbReference type="ARBA" id="ARBA00022777"/>
    </source>
</evidence>
<keyword evidence="27" id="KW-1185">Reference proteome</keyword>
<dbReference type="PROSITE" id="PS00108">
    <property type="entry name" value="PROTEIN_KINASE_ST"/>
    <property type="match status" value="1"/>
</dbReference>
<dbReference type="GO" id="GO:0004674">
    <property type="term" value="F:protein serine/threonine kinase activity"/>
    <property type="evidence" value="ECO:0007669"/>
    <property type="project" value="UniProtKB-KW"/>
</dbReference>
<sequence>MNKNVMHVPCIIYSTSISSEQKDISTTLLVMIIYFAKGFLLLQTFLLFVFSQFGTSQNISDGFLTISKHIRDGQVLVSKGETFALGFLSPGVSTNRYVGIWLNKAPQKPFVWVANRDNPINDSSGILSIDAHGNLVLHVKDQNQPIWSTNITSKSTNKSTVAQLLDSGNLQLVLNKTSEVLWQSFDYPTDTNLPNMKLGLDRRTGLSRILTSSKSKDDPGTGNCSYVLNTNSSSPELYLYKSNILLWRSGHWNGIGWSGLPQLTKSNLLYNYSLVNNQTETTISWTEILPGTFQRSVVNESGYIERLVSRDTREGGKIWLSLGKMPDTVCDNYGKCGTFGKCQLHNDTRFECTCLPGFQPKSPSEWSSRNASGGCVRKRGQESICKSGDGFVKVENVKLPDSSLAQLDEKLSLKECEQKCLQNCNCTTYGGVDTEEQVGCLRWHGDLIDTSVLSDGGQNLYVRVDALELGHSNGFFANKRRLAIMIVILLVTPLLIILCAYWLIRRKRKARERKFKLFNDVTASSTTFQDSHTLDGGRRIPDLPFFDISTILAATDNFSPTKRLGQGGFGPVYKGQLANGQEIAVKTLSRSSRQGIEEFKNEVKLIAKLQHRNLVRLFGCCIHKEEKMLIYEYMPNKSLDFFIFDEIGRQLLDWSKRFEIISGIARGVLYLHQDSRLKIIHRDLKTSNVLLDAAMNPKISDFGLARMFGDDQNEANTNRVVGTYGYMAPEYAMEGLYSTKSDVFSYGVLTLEIISGKRNNHYHIASPCLNLIGHAWDLWMDGKALDIVDSSLGQAYPTHEVSRCIQIGLLCVQEQATDRPTMVEILFMLGNETTLPIPNKPAFINRKNVNNGQDSSNSAEAPGSINDVTISVLDAR</sequence>
<dbReference type="Gene3D" id="3.50.4.10">
    <property type="entry name" value="Hepatocyte Growth Factor"/>
    <property type="match status" value="1"/>
</dbReference>
<dbReference type="InterPro" id="IPR000742">
    <property type="entry name" value="EGF"/>
</dbReference>
<dbReference type="InterPro" id="IPR024171">
    <property type="entry name" value="SRK-like_kinase"/>
</dbReference>
<feature type="domain" description="Apple" evidence="25">
    <location>
        <begin position="385"/>
        <end position="465"/>
    </location>
</feature>
<keyword evidence="7" id="KW-0732">Signal</keyword>
<dbReference type="InterPro" id="IPR001480">
    <property type="entry name" value="Bulb-type_lectin_dom"/>
</dbReference>
<dbReference type="InterPro" id="IPR011009">
    <property type="entry name" value="Kinase-like_dom_sf"/>
</dbReference>
<comment type="catalytic activity">
    <reaction evidence="18 19">
        <text>L-seryl-[protein] + ATP = O-phospho-L-seryl-[protein] + ADP + H(+)</text>
        <dbReference type="Rhea" id="RHEA:17989"/>
        <dbReference type="Rhea" id="RHEA-COMP:9863"/>
        <dbReference type="Rhea" id="RHEA-COMP:11604"/>
        <dbReference type="ChEBI" id="CHEBI:15378"/>
        <dbReference type="ChEBI" id="CHEBI:29999"/>
        <dbReference type="ChEBI" id="CHEBI:30616"/>
        <dbReference type="ChEBI" id="CHEBI:83421"/>
        <dbReference type="ChEBI" id="CHEBI:456216"/>
        <dbReference type="EC" id="2.7.11.1"/>
    </reaction>
</comment>
<evidence type="ECO:0000256" key="15">
    <source>
        <dbReference type="ARBA" id="ARBA00023170"/>
    </source>
</evidence>
<keyword evidence="2" id="KW-1003">Cell membrane</keyword>
<dbReference type="Gramene" id="QL05p078958:mrna">
    <property type="protein sequence ID" value="QL05p078958:mrna"/>
    <property type="gene ID" value="QL05p078958"/>
</dbReference>
<evidence type="ECO:0000313" key="26">
    <source>
        <dbReference type="EnsemblPlants" id="QL05p078958:mrna"/>
    </source>
</evidence>
<dbReference type="EnsemblPlants" id="QL05p078958:mrna">
    <property type="protein sequence ID" value="QL05p078958:mrna"/>
    <property type="gene ID" value="QL05p078958"/>
</dbReference>
<evidence type="ECO:0000256" key="16">
    <source>
        <dbReference type="ARBA" id="ARBA00023180"/>
    </source>
</evidence>
<keyword evidence="11 19" id="KW-0067">ATP-binding</keyword>
<dbReference type="PANTHER" id="PTHR27002">
    <property type="entry name" value="RECEPTOR-LIKE SERINE/THREONINE-PROTEIN KINASE SD1-8"/>
    <property type="match status" value="1"/>
</dbReference>
<dbReference type="PROSITE" id="PS50927">
    <property type="entry name" value="BULB_LECTIN"/>
    <property type="match status" value="1"/>
</dbReference>
<evidence type="ECO:0000256" key="21">
    <source>
        <dbReference type="SAM" id="Phobius"/>
    </source>
</evidence>
<keyword evidence="10 19" id="KW-0418">Kinase</keyword>
<dbReference type="InParanoid" id="A0A7N2LTX9"/>
<evidence type="ECO:0000256" key="5">
    <source>
        <dbReference type="ARBA" id="ARBA00022679"/>
    </source>
</evidence>
<dbReference type="PANTHER" id="PTHR27002:SF981">
    <property type="entry name" value="NON-SPECIFIC SERINE_THREONINE PROTEIN KINASE"/>
    <property type="match status" value="1"/>
</dbReference>
<dbReference type="PIRSF" id="PIRSF000641">
    <property type="entry name" value="SRK"/>
    <property type="match status" value="1"/>
</dbReference>
<keyword evidence="9 19" id="KW-0547">Nucleotide-binding</keyword>
<evidence type="ECO:0000259" key="23">
    <source>
        <dbReference type="PROSITE" id="PS50026"/>
    </source>
</evidence>
<feature type="transmembrane region" description="Helical" evidence="21">
    <location>
        <begin position="28"/>
        <end position="50"/>
    </location>
</feature>
<dbReference type="InterPro" id="IPR001245">
    <property type="entry name" value="Ser-Thr/Tyr_kinase_cat_dom"/>
</dbReference>
<keyword evidence="4 20" id="KW-0245">EGF-like domain</keyword>
<evidence type="ECO:0000256" key="17">
    <source>
        <dbReference type="ARBA" id="ARBA00047899"/>
    </source>
</evidence>
<reference evidence="26" key="2">
    <citation type="submission" date="2021-01" db="UniProtKB">
        <authorList>
            <consortium name="EnsemblPlants"/>
        </authorList>
    </citation>
    <scope>IDENTIFICATION</scope>
</reference>
<keyword evidence="16" id="KW-0325">Glycoprotein</keyword>
<dbReference type="OMA" id="NWNGIRW"/>
<dbReference type="GO" id="GO:0030246">
    <property type="term" value="F:carbohydrate binding"/>
    <property type="evidence" value="ECO:0007669"/>
    <property type="project" value="UniProtKB-KW"/>
</dbReference>
<dbReference type="PROSITE" id="PS50948">
    <property type="entry name" value="PAN"/>
    <property type="match status" value="1"/>
</dbReference>
<comment type="subcellular location">
    <subcellularLocation>
        <location evidence="1">Cell membrane</location>
        <topology evidence="1">Single-pass type I membrane protein</topology>
    </subcellularLocation>
</comment>
<dbReference type="SUPFAM" id="SSF56112">
    <property type="entry name" value="Protein kinase-like (PK-like)"/>
    <property type="match status" value="1"/>
</dbReference>
<organism evidence="26 27">
    <name type="scientific">Quercus lobata</name>
    <name type="common">Valley oak</name>
    <dbReference type="NCBI Taxonomy" id="97700"/>
    <lineage>
        <taxon>Eukaryota</taxon>
        <taxon>Viridiplantae</taxon>
        <taxon>Streptophyta</taxon>
        <taxon>Embryophyta</taxon>
        <taxon>Tracheophyta</taxon>
        <taxon>Spermatophyta</taxon>
        <taxon>Magnoliopsida</taxon>
        <taxon>eudicotyledons</taxon>
        <taxon>Gunneridae</taxon>
        <taxon>Pentapetalae</taxon>
        <taxon>rosids</taxon>
        <taxon>fabids</taxon>
        <taxon>Fagales</taxon>
        <taxon>Fagaceae</taxon>
        <taxon>Quercus</taxon>
    </lineage>
</organism>
<dbReference type="SMART" id="SM00473">
    <property type="entry name" value="PAN_AP"/>
    <property type="match status" value="1"/>
</dbReference>
<dbReference type="Gene3D" id="1.10.510.10">
    <property type="entry name" value="Transferase(Phosphotransferase) domain 1"/>
    <property type="match status" value="1"/>
</dbReference>
<accession>A0A7N2LTX9</accession>
<dbReference type="GO" id="GO:0005524">
    <property type="term" value="F:ATP binding"/>
    <property type="evidence" value="ECO:0007669"/>
    <property type="project" value="UniProtKB-KW"/>
</dbReference>
<dbReference type="FunFam" id="3.30.200.20:FF:000330">
    <property type="entry name" value="G-type lectin S-receptor-like serine/threonine-protein kinase At4g03230"/>
    <property type="match status" value="1"/>
</dbReference>
<evidence type="ECO:0000256" key="1">
    <source>
        <dbReference type="ARBA" id="ARBA00004251"/>
    </source>
</evidence>
<feature type="domain" description="Protein kinase" evidence="22">
    <location>
        <begin position="558"/>
        <end position="835"/>
    </location>
</feature>
<feature type="domain" description="Bulb-type lectin" evidence="24">
    <location>
        <begin position="61"/>
        <end position="185"/>
    </location>
</feature>
<keyword evidence="12 21" id="KW-1133">Transmembrane helix</keyword>
<evidence type="ECO:0000256" key="2">
    <source>
        <dbReference type="ARBA" id="ARBA00022475"/>
    </source>
</evidence>
<evidence type="ECO:0000259" key="25">
    <source>
        <dbReference type="PROSITE" id="PS50948"/>
    </source>
</evidence>
<evidence type="ECO:0000256" key="19">
    <source>
        <dbReference type="PIRNR" id="PIRNR000641"/>
    </source>
</evidence>
<reference evidence="26 27" key="1">
    <citation type="journal article" date="2016" name="G3 (Bethesda)">
        <title>First Draft Assembly and Annotation of the Genome of a California Endemic Oak Quercus lobata Nee (Fagaceae).</title>
        <authorList>
            <person name="Sork V.L."/>
            <person name="Fitz-Gibbon S.T."/>
            <person name="Puiu D."/>
            <person name="Crepeau M."/>
            <person name="Gugger P.F."/>
            <person name="Sherman R."/>
            <person name="Stevens K."/>
            <person name="Langley C.H."/>
            <person name="Pellegrini M."/>
            <person name="Salzberg S.L."/>
        </authorList>
    </citation>
    <scope>NUCLEOTIDE SEQUENCE [LARGE SCALE GENOMIC DNA]</scope>
    <source>
        <strain evidence="26 27">cv. SW786</strain>
    </source>
</reference>
<evidence type="ECO:0000313" key="27">
    <source>
        <dbReference type="Proteomes" id="UP000594261"/>
    </source>
</evidence>
<dbReference type="GO" id="GO:0048544">
    <property type="term" value="P:recognition of pollen"/>
    <property type="evidence" value="ECO:0007669"/>
    <property type="project" value="InterPro"/>
</dbReference>
<keyword evidence="5 19" id="KW-0808">Transferase</keyword>
<proteinExistence type="inferred from homology"/>
<feature type="domain" description="EGF-like" evidence="23">
    <location>
        <begin position="326"/>
        <end position="364"/>
    </location>
</feature>
<dbReference type="CDD" id="cd00028">
    <property type="entry name" value="B_lectin"/>
    <property type="match status" value="1"/>
</dbReference>
<dbReference type="CDD" id="cd01098">
    <property type="entry name" value="PAN_AP_plant"/>
    <property type="match status" value="1"/>
</dbReference>
<protein>
    <recommendedName>
        <fullName evidence="19">Receptor-like serine/threonine-protein kinase</fullName>
        <ecNumber evidence="19">2.7.11.1</ecNumber>
    </recommendedName>
</protein>
<name>A0A7N2LTX9_QUELO</name>
<evidence type="ECO:0000256" key="12">
    <source>
        <dbReference type="ARBA" id="ARBA00022989"/>
    </source>
</evidence>
<comment type="similarity">
    <text evidence="19">Belongs to the protein kinase superfamily. Ser/Thr protein kinase family.</text>
</comment>
<dbReference type="SMART" id="SM00220">
    <property type="entry name" value="S_TKc"/>
    <property type="match status" value="1"/>
</dbReference>
<dbReference type="FunFam" id="1.10.510.10:FF:000060">
    <property type="entry name" value="G-type lectin S-receptor-like serine/threonine-protein kinase"/>
    <property type="match status" value="1"/>
</dbReference>
<evidence type="ECO:0000256" key="9">
    <source>
        <dbReference type="ARBA" id="ARBA00022741"/>
    </source>
</evidence>
<dbReference type="Gene3D" id="2.90.10.10">
    <property type="entry name" value="Bulb-type lectin domain"/>
    <property type="match status" value="1"/>
</dbReference>
<dbReference type="Gene3D" id="3.30.200.20">
    <property type="entry name" value="Phosphorylase Kinase, domain 1"/>
    <property type="match status" value="1"/>
</dbReference>
<evidence type="ECO:0000256" key="18">
    <source>
        <dbReference type="ARBA" id="ARBA00048679"/>
    </source>
</evidence>
<evidence type="ECO:0000256" key="8">
    <source>
        <dbReference type="ARBA" id="ARBA00022734"/>
    </source>
</evidence>
<keyword evidence="8" id="KW-0430">Lectin</keyword>
<keyword evidence="15" id="KW-0675">Receptor</keyword>
<dbReference type="EC" id="2.7.11.1" evidence="19"/>
<evidence type="ECO:0000256" key="20">
    <source>
        <dbReference type="PROSITE-ProRule" id="PRU00076"/>
    </source>
</evidence>
<dbReference type="EMBL" id="LRBV02000005">
    <property type="status" value="NOT_ANNOTATED_CDS"/>
    <property type="molecule type" value="Genomic_DNA"/>
</dbReference>
<dbReference type="AlphaFoldDB" id="A0A7N2LTX9"/>
<dbReference type="GO" id="GO:0005886">
    <property type="term" value="C:plasma membrane"/>
    <property type="evidence" value="ECO:0007669"/>
    <property type="project" value="UniProtKB-SubCell"/>
</dbReference>
<dbReference type="InterPro" id="IPR036426">
    <property type="entry name" value="Bulb-type_lectin_dom_sf"/>
</dbReference>
<dbReference type="FunFam" id="2.90.10.10:FF:000005">
    <property type="entry name" value="G-type lectin S-receptor-like serine/threonine-protein kinase"/>
    <property type="match status" value="1"/>
</dbReference>
<evidence type="ECO:0000256" key="11">
    <source>
        <dbReference type="ARBA" id="ARBA00022840"/>
    </source>
</evidence>
<keyword evidence="3 19" id="KW-0723">Serine/threonine-protein kinase</keyword>
<feature type="transmembrane region" description="Helical" evidence="21">
    <location>
        <begin position="482"/>
        <end position="504"/>
    </location>
</feature>
<evidence type="ECO:0000259" key="22">
    <source>
        <dbReference type="PROSITE" id="PS50011"/>
    </source>
</evidence>
<evidence type="ECO:0000256" key="14">
    <source>
        <dbReference type="ARBA" id="ARBA00023157"/>
    </source>
</evidence>
<dbReference type="SUPFAM" id="SSF51110">
    <property type="entry name" value="alpha-D-mannose-specific plant lectins"/>
    <property type="match status" value="1"/>
</dbReference>
<dbReference type="InterPro" id="IPR008271">
    <property type="entry name" value="Ser/Thr_kinase_AS"/>
</dbReference>
<dbReference type="Proteomes" id="UP000594261">
    <property type="component" value="Chromosome 5"/>
</dbReference>
<dbReference type="Pfam" id="PF08276">
    <property type="entry name" value="PAN_2"/>
    <property type="match status" value="1"/>
</dbReference>
<dbReference type="InterPro" id="IPR000858">
    <property type="entry name" value="S_locus_glycoprot_dom"/>
</dbReference>
<dbReference type="CDD" id="cd14066">
    <property type="entry name" value="STKc_IRAK"/>
    <property type="match status" value="1"/>
</dbReference>
<dbReference type="PROSITE" id="PS50026">
    <property type="entry name" value="EGF_3"/>
    <property type="match status" value="1"/>
</dbReference>
<evidence type="ECO:0000256" key="4">
    <source>
        <dbReference type="ARBA" id="ARBA00022536"/>
    </source>
</evidence>
<keyword evidence="14" id="KW-1015">Disulfide bond</keyword>
<dbReference type="InterPro" id="IPR000719">
    <property type="entry name" value="Prot_kinase_dom"/>
</dbReference>
<evidence type="ECO:0000256" key="6">
    <source>
        <dbReference type="ARBA" id="ARBA00022692"/>
    </source>
</evidence>
<evidence type="ECO:0000259" key="24">
    <source>
        <dbReference type="PROSITE" id="PS50927"/>
    </source>
</evidence>
<dbReference type="Pfam" id="PF01453">
    <property type="entry name" value="B_lectin"/>
    <property type="match status" value="1"/>
</dbReference>
<keyword evidence="6 21" id="KW-0812">Transmembrane</keyword>
<dbReference type="SMART" id="SM00108">
    <property type="entry name" value="B_lectin"/>
    <property type="match status" value="1"/>
</dbReference>